<dbReference type="Proteomes" id="UP001305647">
    <property type="component" value="Unassembled WGS sequence"/>
</dbReference>
<accession>A0AAN6Q0B9</accession>
<evidence type="ECO:0000256" key="7">
    <source>
        <dbReference type="SAM" id="Phobius"/>
    </source>
</evidence>
<feature type="transmembrane region" description="Helical" evidence="7">
    <location>
        <begin position="262"/>
        <end position="285"/>
    </location>
</feature>
<dbReference type="PANTHER" id="PTHR33048:SF42">
    <property type="entry name" value="INTEGRAL MEMBRANE PROTEIN"/>
    <property type="match status" value="1"/>
</dbReference>
<evidence type="ECO:0000256" key="1">
    <source>
        <dbReference type="ARBA" id="ARBA00004141"/>
    </source>
</evidence>
<evidence type="ECO:0000256" key="6">
    <source>
        <dbReference type="SAM" id="MobiDB-lite"/>
    </source>
</evidence>
<dbReference type="InterPro" id="IPR052337">
    <property type="entry name" value="SAT4-like"/>
</dbReference>
<evidence type="ECO:0000313" key="10">
    <source>
        <dbReference type="Proteomes" id="UP001305647"/>
    </source>
</evidence>
<feature type="transmembrane region" description="Helical" evidence="7">
    <location>
        <begin position="142"/>
        <end position="163"/>
    </location>
</feature>
<comment type="subcellular location">
    <subcellularLocation>
        <location evidence="1">Membrane</location>
        <topology evidence="1">Multi-pass membrane protein</topology>
    </subcellularLocation>
</comment>
<keyword evidence="4 7" id="KW-0472">Membrane</keyword>
<gene>
    <name evidence="9" type="ORF">N658DRAFT_508829</name>
</gene>
<feature type="transmembrane region" description="Helical" evidence="7">
    <location>
        <begin position="102"/>
        <end position="122"/>
    </location>
</feature>
<keyword evidence="3 7" id="KW-1133">Transmembrane helix</keyword>
<reference evidence="9" key="1">
    <citation type="journal article" date="2023" name="Mol. Phylogenet. Evol.">
        <title>Genome-scale phylogeny and comparative genomics of the fungal order Sordariales.</title>
        <authorList>
            <person name="Hensen N."/>
            <person name="Bonometti L."/>
            <person name="Westerberg I."/>
            <person name="Brannstrom I.O."/>
            <person name="Guillou S."/>
            <person name="Cros-Aarteil S."/>
            <person name="Calhoun S."/>
            <person name="Haridas S."/>
            <person name="Kuo A."/>
            <person name="Mondo S."/>
            <person name="Pangilinan J."/>
            <person name="Riley R."/>
            <person name="LaButti K."/>
            <person name="Andreopoulos B."/>
            <person name="Lipzen A."/>
            <person name="Chen C."/>
            <person name="Yan M."/>
            <person name="Daum C."/>
            <person name="Ng V."/>
            <person name="Clum A."/>
            <person name="Steindorff A."/>
            <person name="Ohm R.A."/>
            <person name="Martin F."/>
            <person name="Silar P."/>
            <person name="Natvig D.O."/>
            <person name="Lalanne C."/>
            <person name="Gautier V."/>
            <person name="Ament-Velasquez S.L."/>
            <person name="Kruys A."/>
            <person name="Hutchinson M.I."/>
            <person name="Powell A.J."/>
            <person name="Barry K."/>
            <person name="Miller A.N."/>
            <person name="Grigoriev I.V."/>
            <person name="Debuchy R."/>
            <person name="Gladieux P."/>
            <person name="Hiltunen Thoren M."/>
            <person name="Johannesson H."/>
        </authorList>
    </citation>
    <scope>NUCLEOTIDE SEQUENCE</scope>
    <source>
        <strain evidence="9">CBS 757.83</strain>
    </source>
</reference>
<keyword evidence="2 7" id="KW-0812">Transmembrane</keyword>
<protein>
    <recommendedName>
        <fullName evidence="8">Rhodopsin domain-containing protein</fullName>
    </recommendedName>
</protein>
<feature type="transmembrane region" description="Helical" evidence="7">
    <location>
        <begin position="65"/>
        <end position="90"/>
    </location>
</feature>
<dbReference type="PANTHER" id="PTHR33048">
    <property type="entry name" value="PTH11-LIKE INTEGRAL MEMBRANE PROTEIN (AFU_ORTHOLOGUE AFUA_5G11245)"/>
    <property type="match status" value="1"/>
</dbReference>
<dbReference type="GO" id="GO:0016020">
    <property type="term" value="C:membrane"/>
    <property type="evidence" value="ECO:0007669"/>
    <property type="project" value="UniProtKB-SubCell"/>
</dbReference>
<feature type="region of interest" description="Disordered" evidence="6">
    <location>
        <begin position="334"/>
        <end position="353"/>
    </location>
</feature>
<dbReference type="InterPro" id="IPR049326">
    <property type="entry name" value="Rhodopsin_dom_fungi"/>
</dbReference>
<proteinExistence type="inferred from homology"/>
<evidence type="ECO:0000256" key="3">
    <source>
        <dbReference type="ARBA" id="ARBA00022989"/>
    </source>
</evidence>
<name>A0AAN6Q0B9_9PEZI</name>
<feature type="domain" description="Rhodopsin" evidence="8">
    <location>
        <begin position="49"/>
        <end position="286"/>
    </location>
</feature>
<evidence type="ECO:0000256" key="2">
    <source>
        <dbReference type="ARBA" id="ARBA00022692"/>
    </source>
</evidence>
<dbReference type="Pfam" id="PF20684">
    <property type="entry name" value="Fung_rhodopsin"/>
    <property type="match status" value="1"/>
</dbReference>
<comment type="caution">
    <text evidence="9">The sequence shown here is derived from an EMBL/GenBank/DDBJ whole genome shotgun (WGS) entry which is preliminary data.</text>
</comment>
<keyword evidence="10" id="KW-1185">Reference proteome</keyword>
<evidence type="ECO:0000256" key="5">
    <source>
        <dbReference type="ARBA" id="ARBA00038359"/>
    </source>
</evidence>
<organism evidence="9 10">
    <name type="scientific">Parathielavia hyrcaniae</name>
    <dbReference type="NCBI Taxonomy" id="113614"/>
    <lineage>
        <taxon>Eukaryota</taxon>
        <taxon>Fungi</taxon>
        <taxon>Dikarya</taxon>
        <taxon>Ascomycota</taxon>
        <taxon>Pezizomycotina</taxon>
        <taxon>Sordariomycetes</taxon>
        <taxon>Sordariomycetidae</taxon>
        <taxon>Sordariales</taxon>
        <taxon>Chaetomiaceae</taxon>
        <taxon>Parathielavia</taxon>
    </lineage>
</organism>
<sequence>MSPSSETNTDAFSPWTPEQLAALPHDNAAPTLLSSIWALFGVASIFLALRIYCRFLKRRSLWWDDYILIGAWVCSLIECSLLTHVTTLGYGLHIWDFDMNNLQAIMVPIQAAGTLSITAAVWSKTSFGITLLRITDGWYKRATWACIISMNLFMFLSALFPWVHCIPISKAWDFSLQGGTCWDMRTIVYYDIFSSAWSALMDIVLAFMPWKFLWGLQMKTKEKIGVIAAMSLGVFAGATAIVKTVELRHMLSADFADGIPLWIWGNAETSASIVAASIPMLRVLVKEATSSRGYKSGGYYDRASGVTGNHSRFVTISSRPAPANSELEIHKLGDDRSDRSILGNNTNPKIPQTTNGIVQVTDIEVKFEGGDGQGK</sequence>
<evidence type="ECO:0000259" key="8">
    <source>
        <dbReference type="Pfam" id="PF20684"/>
    </source>
</evidence>
<evidence type="ECO:0000256" key="4">
    <source>
        <dbReference type="ARBA" id="ARBA00023136"/>
    </source>
</evidence>
<feature type="transmembrane region" description="Helical" evidence="7">
    <location>
        <begin position="224"/>
        <end position="242"/>
    </location>
</feature>
<feature type="compositionally biased region" description="Polar residues" evidence="6">
    <location>
        <begin position="342"/>
        <end position="353"/>
    </location>
</feature>
<feature type="transmembrane region" description="Helical" evidence="7">
    <location>
        <begin position="192"/>
        <end position="212"/>
    </location>
</feature>
<comment type="similarity">
    <text evidence="5">Belongs to the SAT4 family.</text>
</comment>
<reference evidence="9" key="2">
    <citation type="submission" date="2023-05" db="EMBL/GenBank/DDBJ databases">
        <authorList>
            <consortium name="Lawrence Berkeley National Laboratory"/>
            <person name="Steindorff A."/>
            <person name="Hensen N."/>
            <person name="Bonometti L."/>
            <person name="Westerberg I."/>
            <person name="Brannstrom I.O."/>
            <person name="Guillou S."/>
            <person name="Cros-Aarteil S."/>
            <person name="Calhoun S."/>
            <person name="Haridas S."/>
            <person name="Kuo A."/>
            <person name="Mondo S."/>
            <person name="Pangilinan J."/>
            <person name="Riley R."/>
            <person name="Labutti K."/>
            <person name="Andreopoulos B."/>
            <person name="Lipzen A."/>
            <person name="Chen C."/>
            <person name="Yanf M."/>
            <person name="Daum C."/>
            <person name="Ng V."/>
            <person name="Clum A."/>
            <person name="Ohm R."/>
            <person name="Martin F."/>
            <person name="Silar P."/>
            <person name="Natvig D."/>
            <person name="Lalanne C."/>
            <person name="Gautier V."/>
            <person name="Ament-Velasquez S.L."/>
            <person name="Kruys A."/>
            <person name="Hutchinson M.I."/>
            <person name="Powell A.J."/>
            <person name="Barry K."/>
            <person name="Miller A.N."/>
            <person name="Grigoriev I.V."/>
            <person name="Debuchy R."/>
            <person name="Gladieux P."/>
            <person name="Thoren M.H."/>
            <person name="Johannesson H."/>
        </authorList>
    </citation>
    <scope>NUCLEOTIDE SEQUENCE</scope>
    <source>
        <strain evidence="9">CBS 757.83</strain>
    </source>
</reference>
<evidence type="ECO:0000313" key="9">
    <source>
        <dbReference type="EMBL" id="KAK4099395.1"/>
    </source>
</evidence>
<dbReference type="AlphaFoldDB" id="A0AAN6Q0B9"/>
<dbReference type="EMBL" id="MU863650">
    <property type="protein sequence ID" value="KAK4099395.1"/>
    <property type="molecule type" value="Genomic_DNA"/>
</dbReference>
<feature type="transmembrane region" description="Helical" evidence="7">
    <location>
        <begin position="32"/>
        <end position="53"/>
    </location>
</feature>